<reference evidence="1" key="1">
    <citation type="submission" date="2019-09" db="EMBL/GenBank/DDBJ databases">
        <authorList>
            <person name="Needham M D."/>
        </authorList>
    </citation>
    <scope>NUCLEOTIDE SEQUENCE</scope>
</reference>
<evidence type="ECO:0000313" key="1">
    <source>
        <dbReference type="EMBL" id="VVU94806.1"/>
    </source>
</evidence>
<gene>
    <name evidence="1" type="ORF">CPAV1605_531</name>
</gene>
<sequence length="245" mass="28678">MAPKIVDLGKVIGVMYIMKHLIYSNKGNIIYNKNRNYITFKDDIINTYSPSGIITYGNKKKFFHDIYISKNAFIDLKKNAKLTGIQFRIDQSEYPLILSGIWPNSKSKDCNTKSFKIYMQNIDENFDEIEGSKNYNEAKEKINDMQLVIDELKWKAKDWPYGKTPHNKFGPIIPFKNNSEFNYTGNNILIRIEGIETLNDEVTLGFDMINFNSDKYSKYFRDIIYNLESEPRKSNFSLALQFETK</sequence>
<dbReference type="EMBL" id="CABVLZ010000002">
    <property type="protein sequence ID" value="VVU94806.1"/>
    <property type="molecule type" value="Genomic_DNA"/>
</dbReference>
<proteinExistence type="predicted"/>
<name>A0A5E8CIA8_9ZZZZ</name>
<protein>
    <submittedName>
        <fullName evidence="1">Uncharacterized protein</fullName>
    </submittedName>
</protein>
<accession>A0A5E8CIA8</accession>
<dbReference type="AlphaFoldDB" id="A0A5E8CIA8"/>
<organism evidence="1">
    <name type="scientific">seawater metagenome</name>
    <dbReference type="NCBI Taxonomy" id="1561972"/>
    <lineage>
        <taxon>unclassified sequences</taxon>
        <taxon>metagenomes</taxon>
        <taxon>ecological metagenomes</taxon>
    </lineage>
</organism>